<evidence type="ECO:0000256" key="2">
    <source>
        <dbReference type="ARBA" id="ARBA00009008"/>
    </source>
</evidence>
<protein>
    <submittedName>
        <fullName evidence="8">Cell-division initiation protein</fullName>
    </submittedName>
</protein>
<accession>K0B213</accession>
<keyword evidence="5 7" id="KW-0175">Coiled coil</keyword>
<sequence length="246" mass="28709">MLTPLDIQNKEFTKGLRGYKEIEVDSFLDEIIVDYEQVYKENLELKDKISMLNDQIKHYAALEDTLQKTLIVAQTTAEEVIVNARKKGDLIIEESEEKAKNVRKTAEEELVDAGKKANNIIEESEKRARSMIEKAQDEVVKIKNEYESTRKDMIVFKTRFKALLNSQIETIESYIEEDDGSRKNLNHRDRDDEFEFKGINRQIDGDILDTYKTTDEERVFKNIEIDNYDLDTKDKILDGSIKEDVI</sequence>
<evidence type="ECO:0000313" key="9">
    <source>
        <dbReference type="Proteomes" id="UP000006094"/>
    </source>
</evidence>
<dbReference type="STRING" id="1128398.Curi_c16990"/>
<evidence type="ECO:0000256" key="4">
    <source>
        <dbReference type="ARBA" id="ARBA00022618"/>
    </source>
</evidence>
<keyword evidence="9" id="KW-1185">Reference proteome</keyword>
<dbReference type="GO" id="GO:0051301">
    <property type="term" value="P:cell division"/>
    <property type="evidence" value="ECO:0007669"/>
    <property type="project" value="UniProtKB-KW"/>
</dbReference>
<keyword evidence="3" id="KW-0963">Cytoplasm</keyword>
<evidence type="ECO:0000256" key="5">
    <source>
        <dbReference type="ARBA" id="ARBA00023054"/>
    </source>
</evidence>
<dbReference type="NCBIfam" id="TIGR03544">
    <property type="entry name" value="DivI1A_domain"/>
    <property type="match status" value="1"/>
</dbReference>
<comment type="subcellular location">
    <subcellularLocation>
        <location evidence="1">Cytoplasm</location>
    </subcellularLocation>
</comment>
<organism evidence="8 9">
    <name type="scientific">Gottschalkia acidurici (strain ATCC 7906 / DSM 604 / BCRC 14475 / CIP 104303 / KCTC 5404 / NCIMB 10678 / 9a)</name>
    <name type="common">Clostridium acidurici</name>
    <dbReference type="NCBI Taxonomy" id="1128398"/>
    <lineage>
        <taxon>Bacteria</taxon>
        <taxon>Bacillati</taxon>
        <taxon>Bacillota</taxon>
        <taxon>Tissierellia</taxon>
        <taxon>Tissierellales</taxon>
        <taxon>Gottschalkiaceae</taxon>
        <taxon>Gottschalkia</taxon>
    </lineage>
</organism>
<name>K0B213_GOTA9</name>
<comment type="similarity">
    <text evidence="2">Belongs to the DivIVA family.</text>
</comment>
<dbReference type="Gene3D" id="6.10.250.660">
    <property type="match status" value="1"/>
</dbReference>
<evidence type="ECO:0000313" key="8">
    <source>
        <dbReference type="EMBL" id="AFS78706.1"/>
    </source>
</evidence>
<feature type="coiled-coil region" evidence="7">
    <location>
        <begin position="92"/>
        <end position="152"/>
    </location>
</feature>
<reference evidence="8 9" key="1">
    <citation type="journal article" date="2012" name="PLoS ONE">
        <title>The purine-utilizing bacterium Clostridium acidurici 9a: a genome-guided metabolic reconsideration.</title>
        <authorList>
            <person name="Hartwich K."/>
            <person name="Poehlein A."/>
            <person name="Daniel R."/>
        </authorList>
    </citation>
    <scope>NUCLEOTIDE SEQUENCE [LARGE SCALE GENOMIC DNA]</scope>
    <source>
        <strain evidence="9">ATCC 7906 / DSM 604 / BCRC 14475 / CIP 104303 / KCTC 5404 / NCIMB 10678 / 9a</strain>
    </source>
</reference>
<dbReference type="GO" id="GO:0005737">
    <property type="term" value="C:cytoplasm"/>
    <property type="evidence" value="ECO:0007669"/>
    <property type="project" value="UniProtKB-SubCell"/>
</dbReference>
<gene>
    <name evidence="8" type="primary">divIVA</name>
    <name evidence="8" type="ordered locus">Curi_c16990</name>
</gene>
<evidence type="ECO:0000256" key="7">
    <source>
        <dbReference type="SAM" id="Coils"/>
    </source>
</evidence>
<dbReference type="eggNOG" id="COG3599">
    <property type="taxonomic scope" value="Bacteria"/>
</dbReference>
<dbReference type="PANTHER" id="PTHR35794">
    <property type="entry name" value="CELL DIVISION PROTEIN DIVIVA"/>
    <property type="match status" value="1"/>
</dbReference>
<dbReference type="PATRIC" id="fig|1128398.3.peg.1744"/>
<dbReference type="Gene3D" id="1.20.5.620">
    <property type="entry name" value="F1F0 ATP synthase subunit B, membrane domain"/>
    <property type="match status" value="1"/>
</dbReference>
<dbReference type="PANTHER" id="PTHR35794:SF2">
    <property type="entry name" value="CELL DIVISION PROTEIN DIVIVA"/>
    <property type="match status" value="1"/>
</dbReference>
<evidence type="ECO:0000256" key="3">
    <source>
        <dbReference type="ARBA" id="ARBA00022490"/>
    </source>
</evidence>
<dbReference type="InterPro" id="IPR007793">
    <property type="entry name" value="DivIVA_fam"/>
</dbReference>
<dbReference type="Proteomes" id="UP000006094">
    <property type="component" value="Chromosome"/>
</dbReference>
<keyword evidence="4" id="KW-0132">Cell division</keyword>
<dbReference type="InterPro" id="IPR019933">
    <property type="entry name" value="DivIVA_domain"/>
</dbReference>
<evidence type="ECO:0000256" key="1">
    <source>
        <dbReference type="ARBA" id="ARBA00004496"/>
    </source>
</evidence>
<dbReference type="KEGG" id="cad:Curi_c16990"/>
<dbReference type="HOGENOM" id="CLU_076854_3_1_9"/>
<proteinExistence type="inferred from homology"/>
<dbReference type="EMBL" id="CP003326">
    <property type="protein sequence ID" value="AFS78706.1"/>
    <property type="molecule type" value="Genomic_DNA"/>
</dbReference>
<dbReference type="AlphaFoldDB" id="K0B213"/>
<dbReference type="Pfam" id="PF05103">
    <property type="entry name" value="DivIVA"/>
    <property type="match status" value="1"/>
</dbReference>
<keyword evidence="6" id="KW-0131">Cell cycle</keyword>
<evidence type="ECO:0000256" key="6">
    <source>
        <dbReference type="ARBA" id="ARBA00023306"/>
    </source>
</evidence>
<dbReference type="OrthoDB" id="9815492at2"/>
<dbReference type="RefSeq" id="WP_014967842.1">
    <property type="nucleotide sequence ID" value="NC_018664.1"/>
</dbReference>